<gene>
    <name evidence="1" type="ORF">FNH08_44460</name>
</gene>
<dbReference type="AlphaFoldDB" id="A0A5N8XX66"/>
<dbReference type="EMBL" id="VJZC01000681">
    <property type="protein sequence ID" value="MPY63969.1"/>
    <property type="molecule type" value="Genomic_DNA"/>
</dbReference>
<dbReference type="Proteomes" id="UP000400924">
    <property type="component" value="Unassembled WGS sequence"/>
</dbReference>
<comment type="caution">
    <text evidence="1">The sequence shown here is derived from an EMBL/GenBank/DDBJ whole genome shotgun (WGS) entry which is preliminary data.</text>
</comment>
<name>A0A5N8XX66_9ACTN</name>
<evidence type="ECO:0000313" key="1">
    <source>
        <dbReference type="EMBL" id="MPY63969.1"/>
    </source>
</evidence>
<keyword evidence="2" id="KW-1185">Reference proteome</keyword>
<protein>
    <submittedName>
        <fullName evidence="1">Uncharacterized protein</fullName>
    </submittedName>
</protein>
<dbReference type="RefSeq" id="WP_152777197.1">
    <property type="nucleotide sequence ID" value="NZ_VJZC01000681.1"/>
</dbReference>
<organism evidence="1 2">
    <name type="scientific">Streptomyces spongiae</name>
    <dbReference type="NCBI Taxonomy" id="565072"/>
    <lineage>
        <taxon>Bacteria</taxon>
        <taxon>Bacillati</taxon>
        <taxon>Actinomycetota</taxon>
        <taxon>Actinomycetes</taxon>
        <taxon>Kitasatosporales</taxon>
        <taxon>Streptomycetaceae</taxon>
        <taxon>Streptomyces</taxon>
    </lineage>
</organism>
<evidence type="ECO:0000313" key="2">
    <source>
        <dbReference type="Proteomes" id="UP000400924"/>
    </source>
</evidence>
<accession>A0A5N8XX66</accession>
<reference evidence="1 2" key="1">
    <citation type="submission" date="2019-07" db="EMBL/GenBank/DDBJ databases">
        <title>New species of Amycolatopsis and Streptomyces.</title>
        <authorList>
            <person name="Duangmal K."/>
            <person name="Teo W.F.A."/>
            <person name="Lipun K."/>
        </authorList>
    </citation>
    <scope>NUCLEOTIDE SEQUENCE [LARGE SCALE GENOMIC DNA]</scope>
    <source>
        <strain evidence="1 2">NBRC 106415</strain>
    </source>
</reference>
<dbReference type="OrthoDB" id="3235632at2"/>
<sequence length="111" mass="11538">MFGSFGSKKDQLNVLVLRDADVIAASVRQALAEASEEERPGLERAAALIGQAAAAHDDDLRAHWVRERLAAAGHEGAPDSVSGIKALRQAEPGLSLLAATQLARAAASAQD</sequence>
<proteinExistence type="predicted"/>